<evidence type="ECO:0000256" key="10">
    <source>
        <dbReference type="ARBA" id="ARBA00023065"/>
    </source>
</evidence>
<evidence type="ECO:0000256" key="4">
    <source>
        <dbReference type="ARBA" id="ARBA00022496"/>
    </source>
</evidence>
<evidence type="ECO:0000256" key="14">
    <source>
        <dbReference type="NCBIfam" id="TIGR00437"/>
    </source>
</evidence>
<gene>
    <name evidence="19" type="primary">feoB</name>
    <name evidence="19" type="ORF">DKM28_15845</name>
    <name evidence="20" type="ORF">FQU78_13160</name>
</gene>
<evidence type="ECO:0000256" key="11">
    <source>
        <dbReference type="ARBA" id="ARBA00023134"/>
    </source>
</evidence>
<sequence length="670" mass="73305">MKVRKLVENKIRVALTGNPNVGKTTIFNAITGARQKVGNWPGVTVEKKIGTKEYGGHVLEIVDLPGTYSLTAYSADEVVARDYILEEKPDVVVQVLDSTNLERNLYLSTQLLEIGTNLILALNMSDLAEKRGEGLNAHALEKLPGVSLIKTTAKESKGINELLDAVISKSGSARPSNNKIEYGEKIEAKIRHLERVLTEDETLMARYPSRWLSIKLLEGDENAHSKLTSSKIEAEVKKFLSGLNTEEYEAEMADKRYEFISKLLPEVSKSHVEMMSGSDMIDKVLTNRYLGIPIFLALMWGMFELTFAFATPFMGIIEMFFGLLAEIVTANIDSPWLSSLLADGIIAGAGSVMLFVPNIFILFFLLALLEDSGYLARAAFIMDRLMYAMGIQGKSFIPMLMGFGCSVPAVMATRTLEDRADRLITMMVTPFMSCGARMPVYVLLAGTFFGKQAGSVIFGIYVLGIIVAIVSAKLFRTIIFKGSPSAFIMELPPYHRPSAVNSFKYMMNQGFLYLKRAGTVIAGGVMVIWLLAYFPQGVEYGSAESYIGSLGKLLEPLVAPLGFDWKIAISLIFGFLAKEVVIGSLGTLYGTGADEGMLSSALAADPIFTPAVALGLMVFTLLYVPCIGAVAVIKKESGSWKWMFFAAAYSTAVAWVMAFLTVKMGNIVFA</sequence>
<feature type="binding site" evidence="16">
    <location>
        <position position="31"/>
    </location>
    <ligand>
        <name>Mg(2+)</name>
        <dbReference type="ChEBI" id="CHEBI:18420"/>
        <label>2</label>
    </ligand>
</feature>
<feature type="binding site" evidence="15">
    <location>
        <begin position="123"/>
        <end position="126"/>
    </location>
    <ligand>
        <name>GTP</name>
        <dbReference type="ChEBI" id="CHEBI:37565"/>
        <label>1</label>
    </ligand>
</feature>
<dbReference type="CDD" id="cd01879">
    <property type="entry name" value="FeoB"/>
    <property type="match status" value="1"/>
</dbReference>
<accession>A0A4P8QZN8</accession>
<dbReference type="AlphaFoldDB" id="A0A4P8QZN8"/>
<feature type="transmembrane region" description="Helical" evidence="17">
    <location>
        <begin position="639"/>
        <end position="662"/>
    </location>
</feature>
<dbReference type="Gene3D" id="3.40.50.300">
    <property type="entry name" value="P-loop containing nucleotide triphosphate hydrolases"/>
    <property type="match status" value="1"/>
</dbReference>
<dbReference type="InterPro" id="IPR030389">
    <property type="entry name" value="G_FEOB_dom"/>
</dbReference>
<feature type="transmembrane region" description="Helical" evidence="17">
    <location>
        <begin position="389"/>
        <end position="411"/>
    </location>
</feature>
<dbReference type="SUPFAM" id="SSF52540">
    <property type="entry name" value="P-loop containing nucleoside triphosphate hydrolases"/>
    <property type="match status" value="1"/>
</dbReference>
<feature type="transmembrane region" description="Helical" evidence="17">
    <location>
        <begin position="567"/>
        <end position="590"/>
    </location>
</feature>
<dbReference type="InterPro" id="IPR027417">
    <property type="entry name" value="P-loop_NTPase"/>
</dbReference>
<dbReference type="InterPro" id="IPR003373">
    <property type="entry name" value="Fe2_transport_prot-B"/>
</dbReference>
<evidence type="ECO:0000256" key="16">
    <source>
        <dbReference type="PIRSR" id="PIRSR603373-2"/>
    </source>
</evidence>
<feature type="binding site" evidence="16">
    <location>
        <position position="32"/>
    </location>
    <ligand>
        <name>Mg(2+)</name>
        <dbReference type="ChEBI" id="CHEBI:18420"/>
        <label>2</label>
    </ligand>
</feature>
<dbReference type="Proteomes" id="UP000467371">
    <property type="component" value="Chromosome"/>
</dbReference>
<keyword evidence="12 17" id="KW-0472">Membrane</keyword>
<dbReference type="NCBIfam" id="TIGR00231">
    <property type="entry name" value="small_GTP"/>
    <property type="match status" value="1"/>
</dbReference>
<comment type="subcellular location">
    <subcellularLocation>
        <location evidence="1">Cell inner membrane</location>
        <topology evidence="1">Multi-pass membrane protein</topology>
    </subcellularLocation>
</comment>
<dbReference type="GO" id="GO:0005525">
    <property type="term" value="F:GTP binding"/>
    <property type="evidence" value="ECO:0007669"/>
    <property type="project" value="UniProtKB-KW"/>
</dbReference>
<feature type="binding site" evidence="15">
    <location>
        <begin position="17"/>
        <end position="24"/>
    </location>
    <ligand>
        <name>GTP</name>
        <dbReference type="ChEBI" id="CHEBI:37565"/>
        <label>1</label>
    </ligand>
</feature>
<evidence type="ECO:0000256" key="8">
    <source>
        <dbReference type="ARBA" id="ARBA00022989"/>
    </source>
</evidence>
<feature type="domain" description="FeoB-type G" evidence="18">
    <location>
        <begin position="10"/>
        <end position="172"/>
    </location>
</feature>
<feature type="transmembrane region" description="Helical" evidence="17">
    <location>
        <begin position="340"/>
        <end position="369"/>
    </location>
</feature>
<keyword evidence="4" id="KW-0410">Iron transport</keyword>
<dbReference type="PROSITE" id="PS51711">
    <property type="entry name" value="G_FEOB"/>
    <property type="match status" value="1"/>
</dbReference>
<feature type="binding site" evidence="15">
    <location>
        <begin position="63"/>
        <end position="66"/>
    </location>
    <ligand>
        <name>GTP</name>
        <dbReference type="ChEBI" id="CHEBI:37565"/>
        <label>1</label>
    </ligand>
</feature>
<evidence type="ECO:0000256" key="5">
    <source>
        <dbReference type="ARBA" id="ARBA00022519"/>
    </source>
</evidence>
<evidence type="ECO:0000256" key="3">
    <source>
        <dbReference type="ARBA" id="ARBA00022475"/>
    </source>
</evidence>
<protein>
    <recommendedName>
        <fullName evidence="13 14">Ferrous iron transport protein B</fullName>
    </recommendedName>
</protein>
<dbReference type="InterPro" id="IPR041069">
    <property type="entry name" value="FeoB_Cyto"/>
</dbReference>
<dbReference type="NCBIfam" id="TIGR00437">
    <property type="entry name" value="feoB"/>
    <property type="match status" value="1"/>
</dbReference>
<dbReference type="Pfam" id="PF02421">
    <property type="entry name" value="FeoB_N"/>
    <property type="match status" value="1"/>
</dbReference>
<dbReference type="EMBL" id="CP029709">
    <property type="protein sequence ID" value="QCR17282.1"/>
    <property type="molecule type" value="Genomic_DNA"/>
</dbReference>
<keyword evidence="2" id="KW-0813">Transport</keyword>
<feature type="transmembrane region" description="Helical" evidence="17">
    <location>
        <begin position="284"/>
        <end position="303"/>
    </location>
</feature>
<evidence type="ECO:0000313" key="20">
    <source>
        <dbReference type="EMBL" id="QIB91855.1"/>
    </source>
</evidence>
<dbReference type="FunFam" id="3.40.50.300:FF:000426">
    <property type="entry name" value="Ferrous iron transport protein B"/>
    <property type="match status" value="1"/>
</dbReference>
<dbReference type="GO" id="GO:0005886">
    <property type="term" value="C:plasma membrane"/>
    <property type="evidence" value="ECO:0007669"/>
    <property type="project" value="UniProtKB-SubCell"/>
</dbReference>
<feature type="binding site" evidence="16">
    <location>
        <position position="29"/>
    </location>
    <ligand>
        <name>Mg(2+)</name>
        <dbReference type="ChEBI" id="CHEBI:18420"/>
        <label>2</label>
    </ligand>
</feature>
<keyword evidence="11 15" id="KW-0342">GTP-binding</keyword>
<dbReference type="Pfam" id="PF07670">
    <property type="entry name" value="Gate"/>
    <property type="match status" value="2"/>
</dbReference>
<evidence type="ECO:0000313" key="19">
    <source>
        <dbReference type="EMBL" id="QCR17282.1"/>
    </source>
</evidence>
<keyword evidence="5" id="KW-0997">Cell inner membrane</keyword>
<feature type="transmembrane region" description="Helical" evidence="17">
    <location>
        <begin position="423"/>
        <end position="444"/>
    </location>
</feature>
<dbReference type="EMBL" id="CP042908">
    <property type="protein sequence ID" value="QIB91855.1"/>
    <property type="molecule type" value="Genomic_DNA"/>
</dbReference>
<evidence type="ECO:0000313" key="22">
    <source>
        <dbReference type="Proteomes" id="UP000467371"/>
    </source>
</evidence>
<keyword evidence="10" id="KW-0406">Ion transport</keyword>
<feature type="binding site" evidence="15">
    <location>
        <begin position="42"/>
        <end position="46"/>
    </location>
    <ligand>
        <name>GTP</name>
        <dbReference type="ChEBI" id="CHEBI:37565"/>
        <label>1</label>
    </ligand>
</feature>
<dbReference type="InterPro" id="IPR006073">
    <property type="entry name" value="GTP-bd"/>
</dbReference>
<dbReference type="Proteomes" id="UP000300067">
    <property type="component" value="Chromosome"/>
</dbReference>
<dbReference type="PANTHER" id="PTHR43185:SF1">
    <property type="entry name" value="FE(2+) TRANSPORTER FEOB"/>
    <property type="match status" value="1"/>
</dbReference>
<keyword evidence="8 17" id="KW-1133">Transmembrane helix</keyword>
<dbReference type="InterPro" id="IPR005225">
    <property type="entry name" value="Small_GTP-bd"/>
</dbReference>
<evidence type="ECO:0000259" key="18">
    <source>
        <dbReference type="PROSITE" id="PS51711"/>
    </source>
</evidence>
<dbReference type="PANTHER" id="PTHR43185">
    <property type="entry name" value="FERROUS IRON TRANSPORT PROTEIN B"/>
    <property type="match status" value="1"/>
</dbReference>
<keyword evidence="6 17" id="KW-0812">Transmembrane</keyword>
<evidence type="ECO:0000256" key="2">
    <source>
        <dbReference type="ARBA" id="ARBA00022448"/>
    </source>
</evidence>
<reference evidence="20 22" key="2">
    <citation type="journal article" date="2020" name="Environ. Microbiol. Rep.">
        <title>Redox cycling of Fe(II) and Fe(III) in magnetite accelerates aceticlastic methanogenesis by Methanosarcina mazei.</title>
        <authorList>
            <person name="Wang H."/>
            <person name="Byrne J.M."/>
            <person name="Liu P."/>
            <person name="Liu J."/>
            <person name="Dong X."/>
            <person name="Lu Y."/>
        </authorList>
    </citation>
    <scope>NUCLEOTIDE SEQUENCE [LARGE SCALE GENOMIC DNA]</scope>
    <source>
        <strain evidence="20">Zm-15</strain>
        <strain evidence="22">zm-15</strain>
    </source>
</reference>
<name>A0A4P8QZN8_METMZ</name>
<evidence type="ECO:0000256" key="9">
    <source>
        <dbReference type="ARBA" id="ARBA00023004"/>
    </source>
</evidence>
<keyword evidence="16" id="KW-0460">Magnesium</keyword>
<evidence type="ECO:0000256" key="17">
    <source>
        <dbReference type="SAM" id="Phobius"/>
    </source>
</evidence>
<dbReference type="GO" id="GO:0015093">
    <property type="term" value="F:ferrous iron transmembrane transporter activity"/>
    <property type="evidence" value="ECO:0007669"/>
    <property type="project" value="UniProtKB-UniRule"/>
</dbReference>
<dbReference type="Pfam" id="PF07664">
    <property type="entry name" value="FeoB_C"/>
    <property type="match status" value="1"/>
</dbReference>
<evidence type="ECO:0000313" key="21">
    <source>
        <dbReference type="Proteomes" id="UP000300067"/>
    </source>
</evidence>
<evidence type="ECO:0000256" key="7">
    <source>
        <dbReference type="ARBA" id="ARBA00022741"/>
    </source>
</evidence>
<reference evidence="19 21" key="1">
    <citation type="submission" date="2018-05" db="EMBL/GenBank/DDBJ databases">
        <title>Methanosarcina gilichinskyana sp. nov., a novel methanogenic archaeon isolated from Holocene permafrost, North East Russia.</title>
        <authorList>
            <person name="Oshurkova V."/>
            <person name="Meer M."/>
            <person name="Bochkareva O."/>
            <person name="Shcherbakova V."/>
        </authorList>
    </citation>
    <scope>NUCLEOTIDE SEQUENCE [LARGE SCALE GENOMIC DNA]</scope>
    <source>
        <strain evidence="19 21">JL01</strain>
    </source>
</reference>
<dbReference type="InterPro" id="IPR011642">
    <property type="entry name" value="Gate_dom"/>
</dbReference>
<evidence type="ECO:0000256" key="12">
    <source>
        <dbReference type="ARBA" id="ARBA00023136"/>
    </source>
</evidence>
<dbReference type="OrthoDB" id="85305at2157"/>
<evidence type="ECO:0000256" key="1">
    <source>
        <dbReference type="ARBA" id="ARBA00004429"/>
    </source>
</evidence>
<proteinExistence type="predicted"/>
<organism evidence="19 21">
    <name type="scientific">Methanosarcina mazei</name>
    <name type="common">Methanosarcina frisia</name>
    <dbReference type="NCBI Taxonomy" id="2209"/>
    <lineage>
        <taxon>Archaea</taxon>
        <taxon>Methanobacteriati</taxon>
        <taxon>Methanobacteriota</taxon>
        <taxon>Stenosarchaea group</taxon>
        <taxon>Methanomicrobia</taxon>
        <taxon>Methanosarcinales</taxon>
        <taxon>Methanosarcinaceae</taxon>
        <taxon>Methanosarcina</taxon>
    </lineage>
</organism>
<feature type="transmembrane region" description="Helical" evidence="17">
    <location>
        <begin position="611"/>
        <end position="633"/>
    </location>
</feature>
<dbReference type="GO" id="GO:0046872">
    <property type="term" value="F:metal ion binding"/>
    <property type="evidence" value="ECO:0007669"/>
    <property type="project" value="UniProtKB-KW"/>
</dbReference>
<feature type="transmembrane region" description="Helical" evidence="17">
    <location>
        <begin position="456"/>
        <end position="475"/>
    </location>
</feature>
<feature type="transmembrane region" description="Helical" evidence="17">
    <location>
        <begin position="513"/>
        <end position="534"/>
    </location>
</feature>
<dbReference type="InterPro" id="IPR050860">
    <property type="entry name" value="FeoB_GTPase"/>
</dbReference>
<evidence type="ECO:0000256" key="15">
    <source>
        <dbReference type="PIRSR" id="PIRSR603373-1"/>
    </source>
</evidence>
<dbReference type="InterPro" id="IPR011640">
    <property type="entry name" value="Fe2_transport_prot_B_C"/>
</dbReference>
<feature type="binding site" evidence="16">
    <location>
        <position position="28"/>
    </location>
    <ligand>
        <name>Mg(2+)</name>
        <dbReference type="ChEBI" id="CHEBI:18420"/>
        <label>2</label>
    </ligand>
</feature>
<keyword evidence="9" id="KW-0408">Iron</keyword>
<dbReference type="PRINTS" id="PR00326">
    <property type="entry name" value="GTP1OBG"/>
</dbReference>
<keyword evidence="7 15" id="KW-0547">Nucleotide-binding</keyword>
<keyword evidence="16" id="KW-0479">Metal-binding</keyword>
<evidence type="ECO:0000256" key="13">
    <source>
        <dbReference type="ARBA" id="ARBA00031200"/>
    </source>
</evidence>
<dbReference type="Pfam" id="PF17910">
    <property type="entry name" value="FeoB_Cyto"/>
    <property type="match status" value="1"/>
</dbReference>
<evidence type="ECO:0000256" key="6">
    <source>
        <dbReference type="ARBA" id="ARBA00022692"/>
    </source>
</evidence>
<dbReference type="Gene3D" id="1.10.287.1770">
    <property type="match status" value="1"/>
</dbReference>
<keyword evidence="3" id="KW-1003">Cell membrane</keyword>